<keyword evidence="2 10" id="KW-0813">Transport</keyword>
<dbReference type="NCBIfam" id="TIGR04056">
    <property type="entry name" value="OMP_RagA_SusC"/>
    <property type="match status" value="1"/>
</dbReference>
<dbReference type="InterPro" id="IPR008969">
    <property type="entry name" value="CarboxyPept-like_regulatory"/>
</dbReference>
<protein>
    <submittedName>
        <fullName evidence="14">SusC/RagA family TonB-linked outer membrane protein</fullName>
    </submittedName>
</protein>
<dbReference type="InterPro" id="IPR000531">
    <property type="entry name" value="Beta-barrel_TonB"/>
</dbReference>
<dbReference type="Pfam" id="PF07715">
    <property type="entry name" value="Plug"/>
    <property type="match status" value="1"/>
</dbReference>
<keyword evidence="8" id="KW-0675">Receptor</keyword>
<feature type="domain" description="TonB-dependent receptor-like beta-barrel" evidence="12">
    <location>
        <begin position="461"/>
        <end position="885"/>
    </location>
</feature>
<evidence type="ECO:0000313" key="14">
    <source>
        <dbReference type="EMBL" id="NER15156.1"/>
    </source>
</evidence>
<sequence>MRSKIGRISALFLVLIINLSFTSQKTITGKVTDSDGLPLPGVNILIKGTTRGTQTGFDGSYTISVNVGQTLHYSYLGLKDVERVVGASDVINVQMEDDAQALEEVVVTAQGIQREKKALGYAVSTVGSEDLEQKSQGDVARVLNGQASGVQINATNGVSGSATNIIIRGYTSISGSNQPLFIVDGVPFSSDTNEQGNFVDGNNGSSRFLDIDPNNIESINVLKGLAAANLYGTAGRNGVILITTKGGASGGAPTKSEITFSQSVFFNEIASLPDYQDEFGGGFDQAFGFFFSNFGPSFSSTDPDDFGSNFIGFDTDGVPLITHPTQTNSGGRIAFPEFAGVGYRYQPYDNVEEFFRTGIITSTSINARGSSADGKISYNINYGYLDNEGFTPGNTLRRNTIGIGGKAELSNEFTINGTLNYARTDFTSPPVAASTGNGAFGTGSSVFGHVFFTPRSIDLTGLPFQNPLTGGTIYYRAGNDIQNPRWTVANAFGSQFTNRVFGNLQASYKITDNLNVFWRTGIDFFVERNENAQNKGGAEGNVNGFYQTFDNSNTIWDHTLQLNGAYLLTEDLDISLNAGLTSRRTTLSRQGVTSTEQLVFGVLRQFNFQNQLPVQFDSFQNIVGAYGQAEFGYKGFAYLTLAGRNDWVSNFAQDNRSIFYPSASASFIPTAVWDELTSQNGLNFLKVRAGYGTSAGFAGGFPVFNGLTLNTREFIHGGTLVPTISGAARNNASVLGNPNLKPERVNEIEIGVESRFWDNRVSLDLSIFDKTTTDLITSRPLDPSTGFTSIRTNIGEVQVQGVEIDLAAQIIRNDNGFNWSLNANFTADESTVNDIGQDAENIQIAGFGGGLGNYAVEGRPFGVQLGTRIQRDANNNFVVNSTGSYIEEQGLFEIGDPNADWRLNVNNTLSYKGFSFNMSWAYRHGGDIYSNTVSTLIGRGLVEDTVDRLSTFVLPGVKQDGTPNDIQINNSDFFFGNVAFGPEELQVYDGSVLRLREVSLAYSIPKTILEKTPFGNIVLTLSGQNLWFKSFGVPDSTNFDTDALGLGVGNGLGFEFLNGPSARQYGMSLKATF</sequence>
<evidence type="ECO:0000256" key="1">
    <source>
        <dbReference type="ARBA" id="ARBA00004571"/>
    </source>
</evidence>
<name>A0A6P0UXG9_9FLAO</name>
<evidence type="ECO:0000259" key="12">
    <source>
        <dbReference type="Pfam" id="PF00593"/>
    </source>
</evidence>
<dbReference type="AlphaFoldDB" id="A0A6P0UXG9"/>
<evidence type="ECO:0000256" key="2">
    <source>
        <dbReference type="ARBA" id="ARBA00022448"/>
    </source>
</evidence>
<dbReference type="PROSITE" id="PS52016">
    <property type="entry name" value="TONB_DEPENDENT_REC_3"/>
    <property type="match status" value="1"/>
</dbReference>
<dbReference type="InterPro" id="IPR037066">
    <property type="entry name" value="Plug_dom_sf"/>
</dbReference>
<evidence type="ECO:0000313" key="15">
    <source>
        <dbReference type="Proteomes" id="UP000468581"/>
    </source>
</evidence>
<dbReference type="InterPro" id="IPR039426">
    <property type="entry name" value="TonB-dep_rcpt-like"/>
</dbReference>
<keyword evidence="9 10" id="KW-0998">Cell outer membrane</keyword>
<dbReference type="Gene3D" id="2.60.40.1120">
    <property type="entry name" value="Carboxypeptidase-like, regulatory domain"/>
    <property type="match status" value="1"/>
</dbReference>
<dbReference type="PANTHER" id="PTHR30069:SF29">
    <property type="entry name" value="HEMOGLOBIN AND HEMOGLOBIN-HAPTOGLOBIN-BINDING PROTEIN 1-RELATED"/>
    <property type="match status" value="1"/>
</dbReference>
<comment type="subcellular location">
    <subcellularLocation>
        <location evidence="1 10">Cell outer membrane</location>
        <topology evidence="1 10">Multi-pass membrane protein</topology>
    </subcellularLocation>
</comment>
<evidence type="ECO:0000256" key="5">
    <source>
        <dbReference type="ARBA" id="ARBA00022729"/>
    </source>
</evidence>
<dbReference type="PANTHER" id="PTHR30069">
    <property type="entry name" value="TONB-DEPENDENT OUTER MEMBRANE RECEPTOR"/>
    <property type="match status" value="1"/>
</dbReference>
<gene>
    <name evidence="14" type="ORF">GWK08_17000</name>
</gene>
<evidence type="ECO:0000256" key="6">
    <source>
        <dbReference type="ARBA" id="ARBA00023077"/>
    </source>
</evidence>
<comment type="similarity">
    <text evidence="10 11">Belongs to the TonB-dependent receptor family.</text>
</comment>
<keyword evidence="6 11" id="KW-0798">TonB box</keyword>
<evidence type="ECO:0000256" key="4">
    <source>
        <dbReference type="ARBA" id="ARBA00022692"/>
    </source>
</evidence>
<keyword evidence="3 10" id="KW-1134">Transmembrane beta strand</keyword>
<dbReference type="SUPFAM" id="SSF49464">
    <property type="entry name" value="Carboxypeptidase regulatory domain-like"/>
    <property type="match status" value="1"/>
</dbReference>
<dbReference type="InterPro" id="IPR012910">
    <property type="entry name" value="Plug_dom"/>
</dbReference>
<dbReference type="Pfam" id="PF13715">
    <property type="entry name" value="CarbopepD_reg_2"/>
    <property type="match status" value="1"/>
</dbReference>
<dbReference type="Gene3D" id="2.170.130.10">
    <property type="entry name" value="TonB-dependent receptor, plug domain"/>
    <property type="match status" value="1"/>
</dbReference>
<dbReference type="GO" id="GO:0015344">
    <property type="term" value="F:siderophore uptake transmembrane transporter activity"/>
    <property type="evidence" value="ECO:0007669"/>
    <property type="project" value="TreeGrafter"/>
</dbReference>
<dbReference type="Gene3D" id="2.40.170.20">
    <property type="entry name" value="TonB-dependent receptor, beta-barrel domain"/>
    <property type="match status" value="1"/>
</dbReference>
<organism evidence="14 15">
    <name type="scientific">Leptobacterium flavescens</name>
    <dbReference type="NCBI Taxonomy" id="472055"/>
    <lineage>
        <taxon>Bacteria</taxon>
        <taxon>Pseudomonadati</taxon>
        <taxon>Bacteroidota</taxon>
        <taxon>Flavobacteriia</taxon>
        <taxon>Flavobacteriales</taxon>
        <taxon>Flavobacteriaceae</taxon>
        <taxon>Leptobacterium</taxon>
    </lineage>
</organism>
<keyword evidence="4 10" id="KW-0812">Transmembrane</keyword>
<evidence type="ECO:0000256" key="8">
    <source>
        <dbReference type="ARBA" id="ARBA00023170"/>
    </source>
</evidence>
<dbReference type="SUPFAM" id="SSF56935">
    <property type="entry name" value="Porins"/>
    <property type="match status" value="1"/>
</dbReference>
<keyword evidence="5" id="KW-0732">Signal</keyword>
<evidence type="ECO:0000256" key="3">
    <source>
        <dbReference type="ARBA" id="ARBA00022452"/>
    </source>
</evidence>
<dbReference type="Pfam" id="PF00593">
    <property type="entry name" value="TonB_dep_Rec_b-barrel"/>
    <property type="match status" value="1"/>
</dbReference>
<evidence type="ECO:0000259" key="13">
    <source>
        <dbReference type="Pfam" id="PF07715"/>
    </source>
</evidence>
<dbReference type="EMBL" id="JAABOO010000004">
    <property type="protein sequence ID" value="NER15156.1"/>
    <property type="molecule type" value="Genomic_DNA"/>
</dbReference>
<dbReference type="GO" id="GO:0044718">
    <property type="term" value="P:siderophore transmembrane transport"/>
    <property type="evidence" value="ECO:0007669"/>
    <property type="project" value="TreeGrafter"/>
</dbReference>
<proteinExistence type="inferred from homology"/>
<evidence type="ECO:0000256" key="11">
    <source>
        <dbReference type="RuleBase" id="RU003357"/>
    </source>
</evidence>
<evidence type="ECO:0000256" key="7">
    <source>
        <dbReference type="ARBA" id="ARBA00023136"/>
    </source>
</evidence>
<evidence type="ECO:0000256" key="10">
    <source>
        <dbReference type="PROSITE-ProRule" id="PRU01360"/>
    </source>
</evidence>
<dbReference type="InterPro" id="IPR023996">
    <property type="entry name" value="TonB-dep_OMP_SusC/RagA"/>
</dbReference>
<feature type="domain" description="TonB-dependent receptor plug" evidence="13">
    <location>
        <begin position="117"/>
        <end position="239"/>
    </location>
</feature>
<keyword evidence="15" id="KW-1185">Reference proteome</keyword>
<keyword evidence="7 10" id="KW-0472">Membrane</keyword>
<evidence type="ECO:0000256" key="9">
    <source>
        <dbReference type="ARBA" id="ARBA00023237"/>
    </source>
</evidence>
<comment type="caution">
    <text evidence="14">The sequence shown here is derived from an EMBL/GenBank/DDBJ whole genome shotgun (WGS) entry which is preliminary data.</text>
</comment>
<dbReference type="Proteomes" id="UP000468581">
    <property type="component" value="Unassembled WGS sequence"/>
</dbReference>
<reference evidence="14 15" key="1">
    <citation type="submission" date="2020-01" db="EMBL/GenBank/DDBJ databases">
        <title>Leptobacterium flavescens.</title>
        <authorList>
            <person name="Wang G."/>
        </authorList>
    </citation>
    <scope>NUCLEOTIDE SEQUENCE [LARGE SCALE GENOMIC DNA]</scope>
    <source>
        <strain evidence="14 15">KCTC 22160</strain>
    </source>
</reference>
<accession>A0A6P0UXG9</accession>
<dbReference type="InterPro" id="IPR036942">
    <property type="entry name" value="Beta-barrel_TonB_sf"/>
</dbReference>
<dbReference type="RefSeq" id="WP_163608453.1">
    <property type="nucleotide sequence ID" value="NZ_JAABOO010000004.1"/>
</dbReference>
<dbReference type="GO" id="GO:0009279">
    <property type="term" value="C:cell outer membrane"/>
    <property type="evidence" value="ECO:0007669"/>
    <property type="project" value="UniProtKB-SubCell"/>
</dbReference>